<evidence type="ECO:0000313" key="7">
    <source>
        <dbReference type="EMBL" id="XCC97487.1"/>
    </source>
</evidence>
<dbReference type="InterPro" id="IPR011059">
    <property type="entry name" value="Metal-dep_hydrolase_composite"/>
</dbReference>
<keyword evidence="7" id="KW-0614">Plasmid</keyword>
<evidence type="ECO:0000256" key="2">
    <source>
        <dbReference type="ARBA" id="ARBA00022723"/>
    </source>
</evidence>
<reference evidence="7" key="1">
    <citation type="submission" date="2023-02" db="EMBL/GenBank/DDBJ databases">
        <title>Description and genomic characterization of Salipiger bruguierae sp. nov., isolated from the sediment of mangrove plant Bruguiera sexangula.</title>
        <authorList>
            <person name="Long M."/>
        </authorList>
    </citation>
    <scope>NUCLEOTIDE SEQUENCE</scope>
    <source>
        <strain evidence="7">H15</strain>
        <plasmid evidence="7">unnamed3</plasmid>
    </source>
</reference>
<dbReference type="GO" id="GO:0016810">
    <property type="term" value="F:hydrolase activity, acting on carbon-nitrogen (but not peptide) bonds"/>
    <property type="evidence" value="ECO:0007669"/>
    <property type="project" value="InterPro"/>
</dbReference>
<dbReference type="Pfam" id="PF01979">
    <property type="entry name" value="Amidohydro_1"/>
    <property type="match status" value="1"/>
</dbReference>
<dbReference type="Pfam" id="PF22039">
    <property type="entry name" value="HUTI_composite_bact"/>
    <property type="match status" value="1"/>
</dbReference>
<dbReference type="Gene3D" id="2.30.40.10">
    <property type="entry name" value="Urease, subunit C, domain 1"/>
    <property type="match status" value="1"/>
</dbReference>
<dbReference type="PANTHER" id="PTHR43794">
    <property type="entry name" value="AMINOHYDROLASE SSNA-RELATED"/>
    <property type="match status" value="1"/>
</dbReference>
<dbReference type="RefSeq" id="WP_353476378.1">
    <property type="nucleotide sequence ID" value="NZ_CP123388.1"/>
</dbReference>
<dbReference type="GO" id="GO:0046872">
    <property type="term" value="F:metal ion binding"/>
    <property type="evidence" value="ECO:0007669"/>
    <property type="project" value="UniProtKB-KW"/>
</dbReference>
<gene>
    <name evidence="7" type="ORF">PVT71_27255</name>
</gene>
<evidence type="ECO:0000256" key="3">
    <source>
        <dbReference type="ARBA" id="ARBA00022801"/>
    </source>
</evidence>
<protein>
    <submittedName>
        <fullName evidence="7">Amidohydrolase family protein</fullName>
    </submittedName>
</protein>
<keyword evidence="4" id="KW-0862">Zinc</keyword>
<dbReference type="InterPro" id="IPR006680">
    <property type="entry name" value="Amidohydro-rel"/>
</dbReference>
<dbReference type="AlphaFoldDB" id="A0AAU8ARB4"/>
<evidence type="ECO:0000256" key="4">
    <source>
        <dbReference type="ARBA" id="ARBA00022833"/>
    </source>
</evidence>
<sequence>MSTQIVTARWIVSGAKDDTSPEIIENAALAHEDGVILAVGPAAEILAAYPGAEVTDYPHHLMMPGLVNSHHHIGLTPLQLGAPDYALELWFAARLSMRKIDPYLDTLYSAFEMISSGVTTVQHIQGWATGDLEQVKASAGGVLRAYETIGMRASYCYAVREQNRFVYAADEDFCRRLPPEAGRAMAEHLAQQKMSFPEYMALYEHLRDTKTHARARIQLAPANLHWMTDDGLLAMKERSDADGVPMHMHLLETAYQKEYAFKRTGTTAVKHLEKLGILGPKLTLGHGVWMTEEDLEICAGTGTCVCHNCSSNFRLRSGMLPLMELRKRGITVGMGMDEAGINDDRDMLQEMRLALTVHRVPGMDHDAVPTPTQVLRMASEHGALTTAFGAEIGRLDAGRRFDAVVLDYDRATYPFQDPDIAPLDALIHRAKTKDVHAVLVDGEVIFREGVFTRIDREEILAQIAEALALPRDAEEQHRHWLRAQVFGEVEKFYDGYITGTAARTPYYTGSSRT</sequence>
<dbReference type="Gene3D" id="3.20.20.140">
    <property type="entry name" value="Metal-dependent hydrolases"/>
    <property type="match status" value="1"/>
</dbReference>
<proteinExistence type="inferred from homology"/>
<dbReference type="SUPFAM" id="SSF51556">
    <property type="entry name" value="Metallo-dependent hydrolases"/>
    <property type="match status" value="1"/>
</dbReference>
<dbReference type="PANTHER" id="PTHR43794:SF11">
    <property type="entry name" value="AMIDOHYDROLASE-RELATED DOMAIN-CONTAINING PROTEIN"/>
    <property type="match status" value="1"/>
</dbReference>
<keyword evidence="2" id="KW-0479">Metal-binding</keyword>
<evidence type="ECO:0000259" key="5">
    <source>
        <dbReference type="Pfam" id="PF01979"/>
    </source>
</evidence>
<comment type="similarity">
    <text evidence="1">Belongs to the metallo-dependent hydrolases superfamily. ATZ/TRZ family.</text>
</comment>
<dbReference type="InterPro" id="IPR050287">
    <property type="entry name" value="MTA/SAH_deaminase"/>
</dbReference>
<dbReference type="EMBL" id="CP123388">
    <property type="protein sequence ID" value="XCC97487.1"/>
    <property type="molecule type" value="Genomic_DNA"/>
</dbReference>
<dbReference type="InterPro" id="IPR054418">
    <property type="entry name" value="MQNX/HUTI_composite_N"/>
</dbReference>
<geneLocation type="plasmid" evidence="7">
    <name>unnamed3</name>
</geneLocation>
<dbReference type="InterPro" id="IPR032466">
    <property type="entry name" value="Metal_Hydrolase"/>
</dbReference>
<organism evidence="7">
    <name type="scientific">Alloyangia sp. H15</name>
    <dbReference type="NCBI Taxonomy" id="3029062"/>
    <lineage>
        <taxon>Bacteria</taxon>
        <taxon>Pseudomonadati</taxon>
        <taxon>Pseudomonadota</taxon>
        <taxon>Alphaproteobacteria</taxon>
        <taxon>Rhodobacterales</taxon>
        <taxon>Roseobacteraceae</taxon>
        <taxon>Alloyangia</taxon>
    </lineage>
</organism>
<name>A0AAU8ARB4_9RHOB</name>
<feature type="domain" description="Aminodeoxyfutalosine deaminase/Imidazolonepropionase-like composite" evidence="6">
    <location>
        <begin position="27"/>
        <end position="52"/>
    </location>
</feature>
<keyword evidence="3" id="KW-0378">Hydrolase</keyword>
<feature type="domain" description="Amidohydrolase-related" evidence="5">
    <location>
        <begin position="62"/>
        <end position="444"/>
    </location>
</feature>
<evidence type="ECO:0000259" key="6">
    <source>
        <dbReference type="Pfam" id="PF22039"/>
    </source>
</evidence>
<dbReference type="SUPFAM" id="SSF51338">
    <property type="entry name" value="Composite domain of metallo-dependent hydrolases"/>
    <property type="match status" value="1"/>
</dbReference>
<accession>A0AAU8ARB4</accession>
<evidence type="ECO:0000256" key="1">
    <source>
        <dbReference type="ARBA" id="ARBA00006745"/>
    </source>
</evidence>